<dbReference type="GO" id="GO:0008803">
    <property type="term" value="F:bis(5'-nucleosyl)-tetraphosphatase (symmetrical) activity"/>
    <property type="evidence" value="ECO:0007669"/>
    <property type="project" value="TreeGrafter"/>
</dbReference>
<dbReference type="SUPFAM" id="SSF56300">
    <property type="entry name" value="Metallo-dependent phosphatases"/>
    <property type="match status" value="1"/>
</dbReference>
<dbReference type="GO" id="GO:0005737">
    <property type="term" value="C:cytoplasm"/>
    <property type="evidence" value="ECO:0007669"/>
    <property type="project" value="TreeGrafter"/>
</dbReference>
<evidence type="ECO:0000313" key="3">
    <source>
        <dbReference type="Proteomes" id="UP000824192"/>
    </source>
</evidence>
<dbReference type="PANTHER" id="PTHR42850">
    <property type="entry name" value="METALLOPHOSPHOESTERASE"/>
    <property type="match status" value="1"/>
</dbReference>
<organism evidence="2 3">
    <name type="scientific">Candidatus Flavonifractor merdipullorum</name>
    <dbReference type="NCBI Taxonomy" id="2838590"/>
    <lineage>
        <taxon>Bacteria</taxon>
        <taxon>Bacillati</taxon>
        <taxon>Bacillota</taxon>
        <taxon>Clostridia</taxon>
        <taxon>Eubacteriales</taxon>
        <taxon>Oscillospiraceae</taxon>
        <taxon>Flavonifractor</taxon>
    </lineage>
</organism>
<reference evidence="2" key="1">
    <citation type="journal article" date="2021" name="PeerJ">
        <title>Extensive microbial diversity within the chicken gut microbiome revealed by metagenomics and culture.</title>
        <authorList>
            <person name="Gilroy R."/>
            <person name="Ravi A."/>
            <person name="Getino M."/>
            <person name="Pursley I."/>
            <person name="Horton D.L."/>
            <person name="Alikhan N.F."/>
            <person name="Baker D."/>
            <person name="Gharbi K."/>
            <person name="Hall N."/>
            <person name="Watson M."/>
            <person name="Adriaenssens E.M."/>
            <person name="Foster-Nyarko E."/>
            <person name="Jarju S."/>
            <person name="Secka A."/>
            <person name="Antonio M."/>
            <person name="Oren A."/>
            <person name="Chaudhuri R.R."/>
            <person name="La Ragione R."/>
            <person name="Hildebrand F."/>
            <person name="Pallen M.J."/>
        </authorList>
    </citation>
    <scope>NUCLEOTIDE SEQUENCE</scope>
    <source>
        <strain evidence="2">ChiGjej6B6-1540</strain>
    </source>
</reference>
<dbReference type="GO" id="GO:0110154">
    <property type="term" value="P:RNA decapping"/>
    <property type="evidence" value="ECO:0007669"/>
    <property type="project" value="TreeGrafter"/>
</dbReference>
<dbReference type="GO" id="GO:0016791">
    <property type="term" value="F:phosphatase activity"/>
    <property type="evidence" value="ECO:0007669"/>
    <property type="project" value="TreeGrafter"/>
</dbReference>
<dbReference type="EMBL" id="DXGA01000212">
    <property type="protein sequence ID" value="HIW94810.1"/>
    <property type="molecule type" value="Genomic_DNA"/>
</dbReference>
<name>A0A9D1RWB6_9FIRM</name>
<dbReference type="InterPro" id="IPR029052">
    <property type="entry name" value="Metallo-depent_PP-like"/>
</dbReference>
<dbReference type="PANTHER" id="PTHR42850:SF4">
    <property type="entry name" value="ZINC-DEPENDENT ENDOPOLYPHOSPHATASE"/>
    <property type="match status" value="1"/>
</dbReference>
<dbReference type="InterPro" id="IPR050126">
    <property type="entry name" value="Ap4A_hydrolase"/>
</dbReference>
<dbReference type="AlphaFoldDB" id="A0A9D1RWB6"/>
<dbReference type="Pfam" id="PF00149">
    <property type="entry name" value="Metallophos"/>
    <property type="match status" value="1"/>
</dbReference>
<proteinExistence type="predicted"/>
<comment type="caution">
    <text evidence="2">The sequence shown here is derived from an EMBL/GenBank/DDBJ whole genome shotgun (WGS) entry which is preliminary data.</text>
</comment>
<protein>
    <submittedName>
        <fullName evidence="2">Metallophosphoesterase</fullName>
    </submittedName>
</protein>
<sequence length="214" mass="24190">MIYCMADLHGHADRFEEMLRLISFSPQDTLYIIGDVIDRGKQGIPLLRRIMDAPNMVLLKGNHEQMCLDTLGPQNRWGSKALWTQNGGSATYRELVYRTPKQEKWAILRFLAQCPHCLDVTVNGRQFHLVHGFPSPDPEQRLWLRPEPDAPPPFPDRTAIVGHTPTCFLTGDFTSPLSVWKGNGVIDIDCGCGSDSPLSRLACLRLDDLQIFYV</sequence>
<evidence type="ECO:0000313" key="2">
    <source>
        <dbReference type="EMBL" id="HIW94810.1"/>
    </source>
</evidence>
<gene>
    <name evidence="2" type="ORF">H9868_09790</name>
</gene>
<reference evidence="2" key="2">
    <citation type="submission" date="2021-04" db="EMBL/GenBank/DDBJ databases">
        <authorList>
            <person name="Gilroy R."/>
        </authorList>
    </citation>
    <scope>NUCLEOTIDE SEQUENCE</scope>
    <source>
        <strain evidence="2">ChiGjej6B6-1540</strain>
    </source>
</reference>
<dbReference type="Proteomes" id="UP000824192">
    <property type="component" value="Unassembled WGS sequence"/>
</dbReference>
<dbReference type="InterPro" id="IPR004843">
    <property type="entry name" value="Calcineurin-like_PHP"/>
</dbReference>
<evidence type="ECO:0000259" key="1">
    <source>
        <dbReference type="Pfam" id="PF00149"/>
    </source>
</evidence>
<accession>A0A9D1RWB6</accession>
<dbReference type="Gene3D" id="3.60.21.10">
    <property type="match status" value="1"/>
</dbReference>
<feature type="domain" description="Calcineurin-like phosphoesterase" evidence="1">
    <location>
        <begin position="2"/>
        <end position="165"/>
    </location>
</feature>